<organism evidence="4 5">
    <name type="scientific">Propylenella binzhouense</name>
    <dbReference type="NCBI Taxonomy" id="2555902"/>
    <lineage>
        <taxon>Bacteria</taxon>
        <taxon>Pseudomonadati</taxon>
        <taxon>Pseudomonadota</taxon>
        <taxon>Alphaproteobacteria</taxon>
        <taxon>Hyphomicrobiales</taxon>
        <taxon>Propylenellaceae</taxon>
        <taxon>Propylenella</taxon>
    </lineage>
</organism>
<dbReference type="PANTHER" id="PTHR32332">
    <property type="entry name" value="2-NITROPROPANE DIOXYGENASE"/>
    <property type="match status" value="1"/>
</dbReference>
<evidence type="ECO:0000313" key="4">
    <source>
        <dbReference type="EMBL" id="MYZ46888.1"/>
    </source>
</evidence>
<evidence type="ECO:0000256" key="1">
    <source>
        <dbReference type="ARBA" id="ARBA00022630"/>
    </source>
</evidence>
<gene>
    <name evidence="4" type="ORF">E4O86_04080</name>
</gene>
<accession>A0A964T1X4</accession>
<keyword evidence="4" id="KW-0503">Monooxygenase</keyword>
<comment type="caution">
    <text evidence="4">The sequence shown here is derived from an EMBL/GenBank/DDBJ whole genome shotgun (WGS) entry which is preliminary data.</text>
</comment>
<name>A0A964T1X4_9HYPH</name>
<dbReference type="GO" id="GO:0018580">
    <property type="term" value="F:nitronate monooxygenase activity"/>
    <property type="evidence" value="ECO:0007669"/>
    <property type="project" value="InterPro"/>
</dbReference>
<evidence type="ECO:0000313" key="5">
    <source>
        <dbReference type="Proteomes" id="UP000773614"/>
    </source>
</evidence>
<evidence type="ECO:0000256" key="2">
    <source>
        <dbReference type="ARBA" id="ARBA00022643"/>
    </source>
</evidence>
<dbReference type="PANTHER" id="PTHR32332:SF38">
    <property type="entry name" value="MONOOXYGENASE RV1533-RELATED"/>
    <property type="match status" value="1"/>
</dbReference>
<dbReference type="InterPro" id="IPR004136">
    <property type="entry name" value="NMO"/>
</dbReference>
<dbReference type="InterPro" id="IPR013785">
    <property type="entry name" value="Aldolase_TIM"/>
</dbReference>
<protein>
    <submittedName>
        <fullName evidence="4">Nitronate monooxygenase</fullName>
    </submittedName>
</protein>
<dbReference type="Gene3D" id="3.20.20.70">
    <property type="entry name" value="Aldolase class I"/>
    <property type="match status" value="1"/>
</dbReference>
<dbReference type="CDD" id="cd04730">
    <property type="entry name" value="NPD_like"/>
    <property type="match status" value="1"/>
</dbReference>
<dbReference type="OrthoDB" id="9778912at2"/>
<proteinExistence type="predicted"/>
<reference evidence="4" key="1">
    <citation type="submission" date="2019-03" db="EMBL/GenBank/DDBJ databases">
        <title>Afifella sp. nov., isolated from activated sludge.</title>
        <authorList>
            <person name="Li Q."/>
            <person name="Liu Y."/>
        </authorList>
    </citation>
    <scope>NUCLEOTIDE SEQUENCE</scope>
    <source>
        <strain evidence="4">L72</strain>
    </source>
</reference>
<keyword evidence="1" id="KW-0285">Flavoprotein</keyword>
<dbReference type="Pfam" id="PF03060">
    <property type="entry name" value="NMO"/>
    <property type="match status" value="1"/>
</dbReference>
<dbReference type="Proteomes" id="UP000773614">
    <property type="component" value="Unassembled WGS sequence"/>
</dbReference>
<keyword evidence="3" id="KW-0560">Oxidoreductase</keyword>
<keyword evidence="5" id="KW-1185">Reference proteome</keyword>
<dbReference type="RefSeq" id="WP_161139231.1">
    <property type="nucleotide sequence ID" value="NZ_SPKJ01000007.1"/>
</dbReference>
<keyword evidence="2" id="KW-0288">FMN</keyword>
<dbReference type="SUPFAM" id="SSF51412">
    <property type="entry name" value="Inosine monophosphate dehydrogenase (IMPDH)"/>
    <property type="match status" value="1"/>
</dbReference>
<dbReference type="EMBL" id="SPKJ01000007">
    <property type="protein sequence ID" value="MYZ46888.1"/>
    <property type="molecule type" value="Genomic_DNA"/>
</dbReference>
<dbReference type="AlphaFoldDB" id="A0A964T1X4"/>
<evidence type="ECO:0000256" key="3">
    <source>
        <dbReference type="ARBA" id="ARBA00023002"/>
    </source>
</evidence>
<sequence>MRTRIAERLGCDVPIFAFSHCRDVVVAVTKAGGFGVLGAATFGPEQLEAELRWIDDHIEGRPYGVDVIIPTKYDAKAEAETGRTDLHDLIPPEHKAFMKRILDEAGVPELPEDERERVHREIMEGRGAMTPEGARKLVRTALAHPQVKLVVSALGAPPPDIVAELKQRDVMLGALCGKPAHAVRQKEAGVELIIAQGTEAGGHTGDISTLVLVPQVIDAVNNEIPVLAAGGIARGSQVAAALALGAEGVWCGTIWLGTQESELNTFEKEAIFRARTEDAVRRRARTGKPVRMLKSKLSEAWEEPGAPSYLLPPLQGILYNEAHARVVRAQRGDLFSFPAGQVVGAMAGETTVKDVMYQMQLEYLEAMERLVALQPKE</sequence>